<protein>
    <recommendedName>
        <fullName evidence="8">WRKY domain-containing protein</fullName>
    </recommendedName>
</protein>
<dbReference type="AlphaFoldDB" id="A0AA39A8N1"/>
<dbReference type="SMART" id="SM00774">
    <property type="entry name" value="WRKY"/>
    <property type="match status" value="2"/>
</dbReference>
<dbReference type="PANTHER" id="PTHR31221:SF322">
    <property type="entry name" value="WRKY TRANSCRIPTION FACTOR 3-RELATED"/>
    <property type="match status" value="1"/>
</dbReference>
<accession>A0AA39A8N1</accession>
<dbReference type="Pfam" id="PF03106">
    <property type="entry name" value="WRKY"/>
    <property type="match status" value="2"/>
</dbReference>
<keyword evidence="6" id="KW-0539">Nucleus</keyword>
<dbReference type="GO" id="GO:0005634">
    <property type="term" value="C:nucleus"/>
    <property type="evidence" value="ECO:0007669"/>
    <property type="project" value="UniProtKB-SubCell"/>
</dbReference>
<dbReference type="InterPro" id="IPR003657">
    <property type="entry name" value="WRKY_dom"/>
</dbReference>
<gene>
    <name evidence="9" type="ORF">PVL29_004458</name>
</gene>
<evidence type="ECO:0000259" key="8">
    <source>
        <dbReference type="PROSITE" id="PS50811"/>
    </source>
</evidence>
<dbReference type="EMBL" id="JARBHA010000004">
    <property type="protein sequence ID" value="KAJ9702739.1"/>
    <property type="molecule type" value="Genomic_DNA"/>
</dbReference>
<dbReference type="Gene3D" id="2.20.25.80">
    <property type="entry name" value="WRKY domain"/>
    <property type="match status" value="2"/>
</dbReference>
<sequence length="450" mass="49786">MADQRSQTLAPVPHPSHYDHDCPSFSDLFNGVIHSDFPTIQNVGFQGQFEMSHQEVLASVTAKAAQAPVQMDQPVCMYSSTESSSVPKSEISMPNSTPGVENPLALPQDNASIKQRADQKDFSDHKTKLADTVVMNIPNDGYNWRKYGQKQVKSTESSRSYYRCTYSDCDAKKKVQQCHQSGFVTEVIYKGFHNHDPPRKIRCTQLRKSAAVSPVEGSDTVYPTAQKLGNSDLSNYNSEPGKASVAMPELERQYSSNSDSNTGIKAEEESGDVVERKRRMKEGGLACSAPLFKTIKEPKIVVHAAGDVGISSDGYRWRKYGQKMVKGNPHPRSYYRCTSAGCPVRKHVERDTDDKTTIIVTYEGKHDHDRPVPKKRHSPRTAAFLIAAAAAMNNNQCKKTETLANQISSNQQSADIEHDLTCQKALELGGEKALESARTLLSIGIEIKPC</sequence>
<dbReference type="InterPro" id="IPR044810">
    <property type="entry name" value="WRKY_plant"/>
</dbReference>
<evidence type="ECO:0000256" key="2">
    <source>
        <dbReference type="ARBA" id="ARBA00022737"/>
    </source>
</evidence>
<evidence type="ECO:0000256" key="4">
    <source>
        <dbReference type="ARBA" id="ARBA00023125"/>
    </source>
</evidence>
<evidence type="ECO:0000256" key="7">
    <source>
        <dbReference type="SAM" id="MobiDB-lite"/>
    </source>
</evidence>
<evidence type="ECO:0000256" key="6">
    <source>
        <dbReference type="ARBA" id="ARBA00023242"/>
    </source>
</evidence>
<dbReference type="GO" id="GO:0003700">
    <property type="term" value="F:DNA-binding transcription factor activity"/>
    <property type="evidence" value="ECO:0007669"/>
    <property type="project" value="InterPro"/>
</dbReference>
<keyword evidence="2" id="KW-0677">Repeat</keyword>
<feature type="compositionally biased region" description="Low complexity" evidence="7">
    <location>
        <begin position="80"/>
        <end position="92"/>
    </location>
</feature>
<keyword evidence="3" id="KW-0805">Transcription regulation</keyword>
<dbReference type="PANTHER" id="PTHR31221">
    <property type="entry name" value="WRKY TRANSCRIPTION FACTOR PROTEIN 1-RELATED"/>
    <property type="match status" value="1"/>
</dbReference>
<dbReference type="Proteomes" id="UP001168098">
    <property type="component" value="Unassembled WGS sequence"/>
</dbReference>
<feature type="region of interest" description="Disordered" evidence="7">
    <location>
        <begin position="226"/>
        <end position="276"/>
    </location>
</feature>
<evidence type="ECO:0000256" key="3">
    <source>
        <dbReference type="ARBA" id="ARBA00023015"/>
    </source>
</evidence>
<keyword evidence="10" id="KW-1185">Reference proteome</keyword>
<comment type="caution">
    <text evidence="9">The sequence shown here is derived from an EMBL/GenBank/DDBJ whole genome shotgun (WGS) entry which is preliminary data.</text>
</comment>
<feature type="domain" description="WRKY" evidence="8">
    <location>
        <begin position="306"/>
        <end position="371"/>
    </location>
</feature>
<dbReference type="GO" id="GO:0043565">
    <property type="term" value="F:sequence-specific DNA binding"/>
    <property type="evidence" value="ECO:0007669"/>
    <property type="project" value="InterPro"/>
</dbReference>
<keyword evidence="4" id="KW-0238">DNA-binding</keyword>
<evidence type="ECO:0000313" key="9">
    <source>
        <dbReference type="EMBL" id="KAJ9702739.1"/>
    </source>
</evidence>
<feature type="compositionally biased region" description="Polar residues" evidence="7">
    <location>
        <begin position="253"/>
        <end position="263"/>
    </location>
</feature>
<dbReference type="SUPFAM" id="SSF118290">
    <property type="entry name" value="WRKY DNA-binding domain"/>
    <property type="match status" value="2"/>
</dbReference>
<feature type="domain" description="WRKY" evidence="8">
    <location>
        <begin position="133"/>
        <end position="198"/>
    </location>
</feature>
<evidence type="ECO:0000256" key="1">
    <source>
        <dbReference type="ARBA" id="ARBA00004123"/>
    </source>
</evidence>
<name>A0AA39A8N1_VITRO</name>
<evidence type="ECO:0000256" key="5">
    <source>
        <dbReference type="ARBA" id="ARBA00023163"/>
    </source>
</evidence>
<reference evidence="9 10" key="1">
    <citation type="journal article" date="2023" name="BMC Biotechnol.">
        <title>Vitis rotundifolia cv Carlos genome sequencing.</title>
        <authorList>
            <person name="Huff M."/>
            <person name="Hulse-Kemp A."/>
            <person name="Scheffler B."/>
            <person name="Youngblood R."/>
            <person name="Simpson S."/>
            <person name="Babiker E."/>
            <person name="Staton M."/>
        </authorList>
    </citation>
    <scope>NUCLEOTIDE SEQUENCE [LARGE SCALE GENOMIC DNA]</scope>
    <source>
        <tissue evidence="9">Leaf</tissue>
    </source>
</reference>
<organism evidence="9 10">
    <name type="scientific">Vitis rotundifolia</name>
    <name type="common">Muscadine grape</name>
    <dbReference type="NCBI Taxonomy" id="103349"/>
    <lineage>
        <taxon>Eukaryota</taxon>
        <taxon>Viridiplantae</taxon>
        <taxon>Streptophyta</taxon>
        <taxon>Embryophyta</taxon>
        <taxon>Tracheophyta</taxon>
        <taxon>Spermatophyta</taxon>
        <taxon>Magnoliopsida</taxon>
        <taxon>eudicotyledons</taxon>
        <taxon>Gunneridae</taxon>
        <taxon>Pentapetalae</taxon>
        <taxon>rosids</taxon>
        <taxon>Vitales</taxon>
        <taxon>Vitaceae</taxon>
        <taxon>Viteae</taxon>
        <taxon>Vitis</taxon>
    </lineage>
</organism>
<dbReference type="InterPro" id="IPR036576">
    <property type="entry name" value="WRKY_dom_sf"/>
</dbReference>
<dbReference type="PROSITE" id="PS50811">
    <property type="entry name" value="WRKY"/>
    <property type="match status" value="2"/>
</dbReference>
<dbReference type="FunFam" id="2.20.25.80:FF:000006">
    <property type="entry name" value="WRKY transcription factor"/>
    <property type="match status" value="1"/>
</dbReference>
<feature type="compositionally biased region" description="Polar residues" evidence="7">
    <location>
        <begin position="226"/>
        <end position="238"/>
    </location>
</feature>
<proteinExistence type="predicted"/>
<feature type="region of interest" description="Disordered" evidence="7">
    <location>
        <begin position="80"/>
        <end position="105"/>
    </location>
</feature>
<keyword evidence="5" id="KW-0804">Transcription</keyword>
<evidence type="ECO:0000313" key="10">
    <source>
        <dbReference type="Proteomes" id="UP001168098"/>
    </source>
</evidence>
<comment type="subcellular location">
    <subcellularLocation>
        <location evidence="1">Nucleus</location>
    </subcellularLocation>
</comment>